<evidence type="ECO:0000256" key="1">
    <source>
        <dbReference type="ARBA" id="ARBA00004141"/>
    </source>
</evidence>
<evidence type="ECO:0000256" key="7">
    <source>
        <dbReference type="ARBA" id="ARBA00023303"/>
    </source>
</evidence>
<keyword evidence="7" id="KW-0407">Ion channel</keyword>
<feature type="domain" description="TRPM SLOG" evidence="12">
    <location>
        <begin position="287"/>
        <end position="518"/>
    </location>
</feature>
<dbReference type="InterPro" id="IPR057366">
    <property type="entry name" value="TRPM-like"/>
</dbReference>
<feature type="transmembrane region" description="Helical" evidence="10">
    <location>
        <begin position="1011"/>
        <end position="1031"/>
    </location>
</feature>
<name>A0A5K4E8T4_SCHMA</name>
<feature type="transmembrane region" description="Helical" evidence="10">
    <location>
        <begin position="1092"/>
        <end position="1112"/>
    </location>
</feature>
<feature type="domain" description="Ion transport" evidence="11">
    <location>
        <begin position="992"/>
        <end position="1253"/>
    </location>
</feature>
<evidence type="ECO:0000256" key="5">
    <source>
        <dbReference type="ARBA" id="ARBA00023065"/>
    </source>
</evidence>
<comment type="subcellular location">
    <subcellularLocation>
        <location evidence="1">Membrane</location>
        <topology evidence="1">Multi-pass membrane protein</topology>
    </subcellularLocation>
</comment>
<dbReference type="WBParaSite" id="Smp_000050.2">
    <property type="protein sequence ID" value="Smp_000050.2"/>
    <property type="gene ID" value="Smp_000050"/>
</dbReference>
<dbReference type="InterPro" id="IPR005821">
    <property type="entry name" value="Ion_trans_dom"/>
</dbReference>
<evidence type="ECO:0000256" key="4">
    <source>
        <dbReference type="ARBA" id="ARBA00022989"/>
    </source>
</evidence>
<dbReference type="Pfam" id="PF18139">
    <property type="entry name" value="LSDAT_euk"/>
    <property type="match status" value="1"/>
</dbReference>
<dbReference type="ExpressionAtlas" id="A0A5K4E8T4">
    <property type="expression patterns" value="baseline"/>
</dbReference>
<feature type="transmembrane region" description="Helical" evidence="10">
    <location>
        <begin position="983"/>
        <end position="1005"/>
    </location>
</feature>
<keyword evidence="6 10" id="KW-0472">Membrane</keyword>
<dbReference type="InterPro" id="IPR002110">
    <property type="entry name" value="Ankyrin_rpt"/>
</dbReference>
<keyword evidence="5" id="KW-0406">Ion transport</keyword>
<dbReference type="GO" id="GO:0099604">
    <property type="term" value="F:ligand-gated calcium channel activity"/>
    <property type="evidence" value="ECO:0007669"/>
    <property type="project" value="TreeGrafter"/>
</dbReference>
<feature type="compositionally biased region" description="Basic and acidic residues" evidence="9">
    <location>
        <begin position="931"/>
        <end position="958"/>
    </location>
</feature>
<dbReference type="Pfam" id="PF25508">
    <property type="entry name" value="TRPM2"/>
    <property type="match status" value="1"/>
</dbReference>
<reference evidence="14" key="1">
    <citation type="submission" date="2019-11" db="UniProtKB">
        <authorList>
            <consortium name="WormBaseParasite"/>
        </authorList>
    </citation>
    <scope>IDENTIFICATION</scope>
    <source>
        <strain evidence="14">Puerto Rican</strain>
    </source>
</reference>
<keyword evidence="4 10" id="KW-1133">Transmembrane helix</keyword>
<dbReference type="InterPro" id="IPR041491">
    <property type="entry name" value="TRPM_SLOG"/>
</dbReference>
<feature type="region of interest" description="Disordered" evidence="9">
    <location>
        <begin position="931"/>
        <end position="959"/>
    </location>
</feature>
<proteinExistence type="predicted"/>
<dbReference type="InterPro" id="IPR050927">
    <property type="entry name" value="TRPM"/>
</dbReference>
<dbReference type="Gene3D" id="3.90.79.10">
    <property type="entry name" value="Nucleoside Triphosphate Pyrophosphohydrolase"/>
    <property type="match status" value="1"/>
</dbReference>
<feature type="transmembrane region" description="Helical" evidence="10">
    <location>
        <begin position="1222"/>
        <end position="1244"/>
    </location>
</feature>
<dbReference type="PROSITE" id="PS50297">
    <property type="entry name" value="ANK_REP_REGION"/>
    <property type="match status" value="1"/>
</dbReference>
<evidence type="ECO:0000256" key="8">
    <source>
        <dbReference type="PROSITE-ProRule" id="PRU00023"/>
    </source>
</evidence>
<dbReference type="PROSITE" id="PS50088">
    <property type="entry name" value="ANK_REPEAT"/>
    <property type="match status" value="1"/>
</dbReference>
<keyword evidence="2" id="KW-0813">Transport</keyword>
<feature type="region of interest" description="Disordered" evidence="9">
    <location>
        <begin position="1410"/>
        <end position="1432"/>
    </location>
</feature>
<dbReference type="InParanoid" id="A0A5K4E8T4"/>
<dbReference type="GO" id="GO:0005886">
    <property type="term" value="C:plasma membrane"/>
    <property type="evidence" value="ECO:0007669"/>
    <property type="project" value="TreeGrafter"/>
</dbReference>
<sequence>MVNQSYNSSAKGHLRQIINAIKDDDLNTFINVTRSANIFTTFDFETTEDTLVLQTGAVKITVMSAATFLHVAAWYSAHEIIDDILKRHSESLIEKKTIEGFTPLHISAGVGDFVAVERLCKAGANPETTDTNGRNALHHGVVGDPETAVVLCCVNKKLVIAADSKFQTPVHYALDPTRSACHKFLAALYHDVIKSSRESFNELSENDKNLSFTWIPLNIKAPVCVKPSTNPAYPDLCVCNTPLTEHQEITKNPQFLKSLRNGKIKYYDLPTKTFGDIELPTGAYSPNFIRVSDQTDPENMMHIFTKIWNLSRPQLVLSFYGDYTDSKVIREKIRRLIWKASESTKTWVITDGTKRGLSGIASGAVKDFIQAYGEGQVEAIGIAPWKFISDNKIFVPDDYSGLSSATFSSTATDNNKHFVLDPNLTQYIFVDTTKQLVPHYEYNFRSSIELILKKWKLIQDDSSQILAEAPIQVCAFLSGGDESTLKAIYGTMKNTIPVVLLKETGRLADIIIQCIEDTELGSKATYKKSISEGSTGTETFQLSPGNIKQTMEYYWDKITHPELSVLMIQEILEETYLFSICEAESEDEHGELDYHLLSLIMNPCKKCLLNNIYVLAIKENEKPDELNETLLSIAIALNRSDIARDKVFMEGVKWDNSKLVKHMNALLLSNKVQFICVFIEKGFLLSNYLTAERLQLLYTQSIHSDHPGEALINVIRAFVKIPDQISLYLIGRALRELVGRQYCPTYMAPHFFLITTGAPKAQIFENPATDLFIWALLTERANLADYFWTQVQDPLPAALFAALLLRRLAMNATSLVTREGMFQYSRSFESKAYSLLTECYNDNQSLSFKTIILERKLFGRMSCLMLAAEGKSMSFISHQCSEQYLERVWNGMIDPRSGMFPFIVALIIGITLPPLVPLSLKFQVKENEASKFEMDKKPKKPSDRKMSMDAKRPPHETSKSAQNSLSLYFRKLQGFYLSPCVRFSYTTISYIAFLCFFTYVLLFTVDLLLPVYSFQNILLYMWVISFIAEHIRHGMLGEIPFKIYLTKLWKCLEIMAIIIFILGTALQLLVLTEEAERLSFTPVNPVSAIQEALLQLARIFYGLSLCIFYHRILELFTVNIRLGPMVIMVQSMIVRDLIPFLALFTVVVAGFAILQWVTAYQSTASLDPLTNLFTVFKALQLAYFQVFGEYEMDTLSGEVLLDSCKNDKINCPGGWSTWLSPILLGVYVILTQVLLLNLVIAMFASTYMRIESASTKYWALQRYHIVGEYVNRSPIPPPLNIIWYIYLIIRYIIRGCRKSPLKSDHPFKKSYEPGSPQELRLIHWERLRFWDYDRYIIQGKKRKQKEGGKMVSVRTTVMQMNRGAEISSEISAAISTYYQTTHDFLTRVESKTDRLRTVEEKVDKVLSLIKELNSKKSQPEETHPKPQTRMDPSLDSRLERILITKEKPSKVYSRSKSSEQPMIKLVQGTKSSQLAVFEKGSHKYAGFVPPTADRTPRLFPHPIPWEKQSQKPMCLGWKPPVYSIEGWTEPGNFAELSEERKLQFRTRIPNVPSPDPITGCPRNPGGRTGVNGKGHLPEWGANSAIILVITRRSNEHLSESKYTKEEALKVIVYKNPLGSQLPWFLVQHPIGCDHKVCVNEIFDILTKSRMKHLVKLMPTKKTTLVETLKKFTSLTTKIIYSGYLDDTINTDNAWIEPTVVHKHISDPYFDHDELIQLLTPEGINAVWLDSTNTVGMRSSHEKILRQVTKRIQSSSTETLKIVKEVKFHEEDV</sequence>
<feature type="transmembrane region" description="Helical" evidence="10">
    <location>
        <begin position="1133"/>
        <end position="1157"/>
    </location>
</feature>
<organism evidence="14">
    <name type="scientific">Schistosoma mansoni</name>
    <name type="common">Blood fluke</name>
    <dbReference type="NCBI Taxonomy" id="6183"/>
    <lineage>
        <taxon>Eukaryota</taxon>
        <taxon>Metazoa</taxon>
        <taxon>Spiralia</taxon>
        <taxon>Lophotrochozoa</taxon>
        <taxon>Platyhelminthes</taxon>
        <taxon>Trematoda</taxon>
        <taxon>Digenea</taxon>
        <taxon>Strigeidida</taxon>
        <taxon>Schistosomatoidea</taxon>
        <taxon>Schistosomatidae</taxon>
        <taxon>Schistosoma</taxon>
    </lineage>
</organism>
<evidence type="ECO:0000256" key="10">
    <source>
        <dbReference type="SAM" id="Phobius"/>
    </source>
</evidence>
<protein>
    <submittedName>
        <fullName evidence="14">Transient receptor potential cation channel,putative</fullName>
    </submittedName>
</protein>
<evidence type="ECO:0000259" key="13">
    <source>
        <dbReference type="Pfam" id="PF25508"/>
    </source>
</evidence>
<evidence type="ECO:0000256" key="2">
    <source>
        <dbReference type="ARBA" id="ARBA00022448"/>
    </source>
</evidence>
<evidence type="ECO:0000256" key="9">
    <source>
        <dbReference type="SAM" id="MobiDB-lite"/>
    </source>
</evidence>
<feature type="domain" description="TRPM-like" evidence="13">
    <location>
        <begin position="647"/>
        <end position="878"/>
    </location>
</feature>
<feature type="compositionally biased region" description="Basic and acidic residues" evidence="9">
    <location>
        <begin position="1412"/>
        <end position="1424"/>
    </location>
</feature>
<keyword evidence="8" id="KW-0040">ANK repeat</keyword>
<dbReference type="Pfam" id="PF12796">
    <property type="entry name" value="Ank_2"/>
    <property type="match status" value="1"/>
</dbReference>
<dbReference type="STRING" id="6183.A0A5K4E8T4"/>
<dbReference type="InterPro" id="IPR036770">
    <property type="entry name" value="Ankyrin_rpt-contain_sf"/>
</dbReference>
<feature type="transmembrane region" description="Helical" evidence="10">
    <location>
        <begin position="899"/>
        <end position="920"/>
    </location>
</feature>
<dbReference type="Gene3D" id="1.25.40.20">
    <property type="entry name" value="Ankyrin repeat-containing domain"/>
    <property type="match status" value="1"/>
</dbReference>
<accession>A0A5K4E8T4</accession>
<evidence type="ECO:0000256" key="3">
    <source>
        <dbReference type="ARBA" id="ARBA00022692"/>
    </source>
</evidence>
<feature type="transmembrane region" description="Helical" evidence="10">
    <location>
        <begin position="1052"/>
        <end position="1072"/>
    </location>
</feature>
<evidence type="ECO:0000256" key="6">
    <source>
        <dbReference type="ARBA" id="ARBA00023136"/>
    </source>
</evidence>
<feature type="repeat" description="ANK" evidence="8">
    <location>
        <begin position="99"/>
        <end position="131"/>
    </location>
</feature>
<dbReference type="PANTHER" id="PTHR13800:SF12">
    <property type="entry name" value="TRANSIENT RECEPTOR POTENTIAL CATION CHANNEL SUBFAMILY M MEMBER-LIKE 2"/>
    <property type="match status" value="1"/>
</dbReference>
<keyword evidence="3 10" id="KW-0812">Transmembrane</keyword>
<evidence type="ECO:0000259" key="11">
    <source>
        <dbReference type="Pfam" id="PF00520"/>
    </source>
</evidence>
<evidence type="ECO:0000259" key="12">
    <source>
        <dbReference type="Pfam" id="PF18139"/>
    </source>
</evidence>
<dbReference type="Pfam" id="PF00520">
    <property type="entry name" value="Ion_trans"/>
    <property type="match status" value="1"/>
</dbReference>
<dbReference type="SUPFAM" id="SSF48403">
    <property type="entry name" value="Ankyrin repeat"/>
    <property type="match status" value="1"/>
</dbReference>
<dbReference type="PANTHER" id="PTHR13800">
    <property type="entry name" value="TRANSIENT RECEPTOR POTENTIAL CATION CHANNEL, SUBFAMILY M, MEMBER 6"/>
    <property type="match status" value="1"/>
</dbReference>
<evidence type="ECO:0000313" key="14">
    <source>
        <dbReference type="WBParaSite" id="Smp_000050.2"/>
    </source>
</evidence>